<protein>
    <submittedName>
        <fullName evidence="2">Uncharacterized protein</fullName>
    </submittedName>
</protein>
<evidence type="ECO:0000313" key="2">
    <source>
        <dbReference type="EMBL" id="SMO44855.1"/>
    </source>
</evidence>
<dbReference type="EMBL" id="FXTA01000001">
    <property type="protein sequence ID" value="SMO44855.1"/>
    <property type="molecule type" value="Genomic_DNA"/>
</dbReference>
<dbReference type="RefSeq" id="WP_035648801.1">
    <property type="nucleotide sequence ID" value="NZ_FXTA01000001.1"/>
</dbReference>
<accession>A0A521BCL3</accession>
<gene>
    <name evidence="1" type="ORF">GJU42_04720</name>
    <name evidence="2" type="ORF">SAMN06265349_101942</name>
</gene>
<proteinExistence type="predicted"/>
<evidence type="ECO:0000313" key="4">
    <source>
        <dbReference type="Proteomes" id="UP000468990"/>
    </source>
</evidence>
<dbReference type="AlphaFoldDB" id="A0A521BCL3"/>
<reference evidence="2 3" key="1">
    <citation type="submission" date="2017-05" db="EMBL/GenBank/DDBJ databases">
        <authorList>
            <person name="Varghese N."/>
            <person name="Submissions S."/>
        </authorList>
    </citation>
    <scope>NUCLEOTIDE SEQUENCE [LARGE SCALE GENOMIC DNA]</scope>
    <source>
        <strain evidence="2 3">DSM 19382</strain>
    </source>
</reference>
<evidence type="ECO:0000313" key="3">
    <source>
        <dbReference type="Proteomes" id="UP000317289"/>
    </source>
</evidence>
<name>A0A521BCL3_9FLAO</name>
<dbReference type="OrthoDB" id="1376104at2"/>
<dbReference type="EMBL" id="WKKG01000002">
    <property type="protein sequence ID" value="MRX67259.1"/>
    <property type="molecule type" value="Genomic_DNA"/>
</dbReference>
<evidence type="ECO:0000313" key="1">
    <source>
        <dbReference type="EMBL" id="MRX67259.1"/>
    </source>
</evidence>
<reference evidence="1 4" key="2">
    <citation type="submission" date="2019-11" db="EMBL/GenBank/DDBJ databases">
        <title>Flavobacterium resistens genome.</title>
        <authorList>
            <person name="Wilson V.M."/>
            <person name="Newman J.D."/>
        </authorList>
    </citation>
    <scope>NUCLEOTIDE SEQUENCE [LARGE SCALE GENOMIC DNA]</scope>
    <source>
        <strain evidence="1 4">DSM 19382</strain>
    </source>
</reference>
<sequence length="133" mass="14978">MKRISQILSAIIIVLMLVSCKNAKQKLQEYVAAYNAAAPSFKADNVTLTTARGYINDDKIELRFETGLEQNKANMMAGDMAFSKLLKEMINKNQIPKDLVEEGIRFDAYFLANDNTVLSKKIIDKESISEILK</sequence>
<dbReference type="Proteomes" id="UP000317289">
    <property type="component" value="Unassembled WGS sequence"/>
</dbReference>
<dbReference type="Proteomes" id="UP000468990">
    <property type="component" value="Unassembled WGS sequence"/>
</dbReference>
<dbReference type="PROSITE" id="PS51257">
    <property type="entry name" value="PROKAR_LIPOPROTEIN"/>
    <property type="match status" value="1"/>
</dbReference>
<keyword evidence="4" id="KW-1185">Reference proteome</keyword>
<organism evidence="2 3">
    <name type="scientific">Flavobacterium resistens</name>
    <dbReference type="NCBI Taxonomy" id="443612"/>
    <lineage>
        <taxon>Bacteria</taxon>
        <taxon>Pseudomonadati</taxon>
        <taxon>Bacteroidota</taxon>
        <taxon>Flavobacteriia</taxon>
        <taxon>Flavobacteriales</taxon>
        <taxon>Flavobacteriaceae</taxon>
        <taxon>Flavobacterium</taxon>
    </lineage>
</organism>